<gene>
    <name evidence="2" type="ORF">EFBL_1869</name>
</gene>
<evidence type="ECO:0000256" key="1">
    <source>
        <dbReference type="SAM" id="MobiDB-lite"/>
    </source>
</evidence>
<accession>A0A292YNA7</accession>
<protein>
    <submittedName>
        <fullName evidence="2">Uncharacterized protein</fullName>
    </submittedName>
</protein>
<name>A0A292YNA7_9BACL</name>
<feature type="region of interest" description="Disordered" evidence="1">
    <location>
        <begin position="1"/>
        <end position="24"/>
    </location>
</feature>
<comment type="caution">
    <text evidence="2">The sequence shown here is derived from an EMBL/GenBank/DDBJ whole genome shotgun (WGS) entry which is preliminary data.</text>
</comment>
<dbReference type="Proteomes" id="UP000217785">
    <property type="component" value="Unassembled WGS sequence"/>
</dbReference>
<organism evidence="2 3">
    <name type="scientific">Effusibacillus lacus</name>
    <dbReference type="NCBI Taxonomy" id="1348429"/>
    <lineage>
        <taxon>Bacteria</taxon>
        <taxon>Bacillati</taxon>
        <taxon>Bacillota</taxon>
        <taxon>Bacilli</taxon>
        <taxon>Bacillales</taxon>
        <taxon>Alicyclobacillaceae</taxon>
        <taxon>Effusibacillus</taxon>
    </lineage>
</organism>
<evidence type="ECO:0000313" key="3">
    <source>
        <dbReference type="Proteomes" id="UP000217785"/>
    </source>
</evidence>
<reference evidence="3" key="1">
    <citation type="submission" date="2017-07" db="EMBL/GenBank/DDBJ databases">
        <title>Draft genome sequence of Effusibacillus lacus strain skLN1.</title>
        <authorList>
            <person name="Watanabe M."/>
            <person name="Kojima H."/>
            <person name="Fukui M."/>
        </authorList>
    </citation>
    <scope>NUCLEOTIDE SEQUENCE [LARGE SCALE GENOMIC DNA]</scope>
    <source>
        <strain evidence="3">skLN1</strain>
    </source>
</reference>
<dbReference type="EMBL" id="BDUF01000053">
    <property type="protein sequence ID" value="GAX90243.1"/>
    <property type="molecule type" value="Genomic_DNA"/>
</dbReference>
<keyword evidence="3" id="KW-1185">Reference proteome</keyword>
<dbReference type="AlphaFoldDB" id="A0A292YNA7"/>
<proteinExistence type="predicted"/>
<evidence type="ECO:0000313" key="2">
    <source>
        <dbReference type="EMBL" id="GAX90243.1"/>
    </source>
</evidence>
<sequence>MGNEMDKRIQGSGGQGSAGRKTARERMLELEQNLQEVKDQIQEYGQRLQTLEEQHRLLDERLCYLEAMHP</sequence>